<evidence type="ECO:0000256" key="2">
    <source>
        <dbReference type="ARBA" id="ARBA00016337"/>
    </source>
</evidence>
<dbReference type="InterPro" id="IPR024932">
    <property type="entry name" value="ApbE"/>
</dbReference>
<feature type="binding site" evidence="11">
    <location>
        <position position="292"/>
    </location>
    <ligand>
        <name>Mg(2+)</name>
        <dbReference type="ChEBI" id="CHEBI:18420"/>
    </ligand>
</feature>
<keyword evidence="3 10" id="KW-0285">Flavoprotein</keyword>
<keyword evidence="5 10" id="KW-0479">Metal-binding</keyword>
<dbReference type="SUPFAM" id="SSF143631">
    <property type="entry name" value="ApbE-like"/>
    <property type="match status" value="1"/>
</dbReference>
<evidence type="ECO:0000313" key="12">
    <source>
        <dbReference type="EMBL" id="CAG4990606.1"/>
    </source>
</evidence>
<dbReference type="AlphaFoldDB" id="A0A916J8Q2"/>
<protein>
    <recommendedName>
        <fullName evidence="2 10">FAD:protein FMN transferase</fullName>
        <ecNumber evidence="1 10">2.7.1.180</ecNumber>
    </recommendedName>
    <alternativeName>
        <fullName evidence="8 10">Flavin transferase</fullName>
    </alternativeName>
</protein>
<dbReference type="Pfam" id="PF02424">
    <property type="entry name" value="ApbE"/>
    <property type="match status" value="1"/>
</dbReference>
<evidence type="ECO:0000256" key="6">
    <source>
        <dbReference type="ARBA" id="ARBA00022827"/>
    </source>
</evidence>
<gene>
    <name evidence="12" type="ORF">DYBT9275_00568</name>
</gene>
<dbReference type="Proteomes" id="UP000680038">
    <property type="component" value="Unassembled WGS sequence"/>
</dbReference>
<evidence type="ECO:0000256" key="3">
    <source>
        <dbReference type="ARBA" id="ARBA00022630"/>
    </source>
</evidence>
<feature type="binding site" evidence="11">
    <location>
        <position position="179"/>
    </location>
    <ligand>
        <name>Mg(2+)</name>
        <dbReference type="ChEBI" id="CHEBI:18420"/>
    </ligand>
</feature>
<comment type="caution">
    <text evidence="12">The sequence shown here is derived from an EMBL/GenBank/DDBJ whole genome shotgun (WGS) entry which is preliminary data.</text>
</comment>
<dbReference type="EMBL" id="CAJRAF010000001">
    <property type="protein sequence ID" value="CAG4990606.1"/>
    <property type="molecule type" value="Genomic_DNA"/>
</dbReference>
<keyword evidence="13" id="KW-1185">Reference proteome</keyword>
<accession>A0A916J8Q2</accession>
<dbReference type="EC" id="2.7.1.180" evidence="1 10"/>
<evidence type="ECO:0000256" key="9">
    <source>
        <dbReference type="ARBA" id="ARBA00048540"/>
    </source>
</evidence>
<dbReference type="PANTHER" id="PTHR30040">
    <property type="entry name" value="THIAMINE BIOSYNTHESIS LIPOPROTEIN APBE"/>
    <property type="match status" value="1"/>
</dbReference>
<evidence type="ECO:0000256" key="8">
    <source>
        <dbReference type="ARBA" id="ARBA00031306"/>
    </source>
</evidence>
<evidence type="ECO:0000256" key="11">
    <source>
        <dbReference type="PIRSR" id="PIRSR006268-2"/>
    </source>
</evidence>
<dbReference type="PANTHER" id="PTHR30040:SF2">
    <property type="entry name" value="FAD:PROTEIN FMN TRANSFERASE"/>
    <property type="match status" value="1"/>
</dbReference>
<comment type="catalytic activity">
    <reaction evidence="9 10">
        <text>L-threonyl-[protein] + FAD = FMN-L-threonyl-[protein] + AMP + H(+)</text>
        <dbReference type="Rhea" id="RHEA:36847"/>
        <dbReference type="Rhea" id="RHEA-COMP:11060"/>
        <dbReference type="Rhea" id="RHEA-COMP:11061"/>
        <dbReference type="ChEBI" id="CHEBI:15378"/>
        <dbReference type="ChEBI" id="CHEBI:30013"/>
        <dbReference type="ChEBI" id="CHEBI:57692"/>
        <dbReference type="ChEBI" id="CHEBI:74257"/>
        <dbReference type="ChEBI" id="CHEBI:456215"/>
        <dbReference type="EC" id="2.7.1.180"/>
    </reaction>
</comment>
<evidence type="ECO:0000313" key="13">
    <source>
        <dbReference type="Proteomes" id="UP000680038"/>
    </source>
</evidence>
<feature type="binding site" evidence="11">
    <location>
        <position position="288"/>
    </location>
    <ligand>
        <name>Mg(2+)</name>
        <dbReference type="ChEBI" id="CHEBI:18420"/>
    </ligand>
</feature>
<name>A0A916J8Q2_9BACT</name>
<keyword evidence="4 10" id="KW-0808">Transferase</keyword>
<evidence type="ECO:0000256" key="7">
    <source>
        <dbReference type="ARBA" id="ARBA00022842"/>
    </source>
</evidence>
<evidence type="ECO:0000256" key="5">
    <source>
        <dbReference type="ARBA" id="ARBA00022723"/>
    </source>
</evidence>
<sequence>MKLPTGKKPRYLLLILFLFIEKSCLLAQNQRYTYEKGMMGSPFVLTFYAPDDARAKKAADSTFSRIQQLNDSLSDYRDGSEINKLSATSGSGRWVPVGKDLYNILAVSQDFSKKTKGSFDATLGPVVQVWRRAVRKGYLPDEKEIKEAMARTGYQKLRLDPKTQRVLLTQKGMRLDIGGLGKGFAADEALKVMRSFGITAVLIDAGGKLAIADPPPGEKGWKIKVSSGRDSVGTIELAHVGVATSGPTYRYLEFEGKKYSHIVDPKTGTGLLFHVRTTVISPNATDADVLATAFSVTGIKRGKRYLRKYFSSSKVWLVETKGGKERVWKTIR</sequence>
<comment type="similarity">
    <text evidence="10">Belongs to the ApbE family.</text>
</comment>
<dbReference type="Gene3D" id="3.10.520.10">
    <property type="entry name" value="ApbE-like domains"/>
    <property type="match status" value="1"/>
</dbReference>
<evidence type="ECO:0000256" key="10">
    <source>
        <dbReference type="PIRNR" id="PIRNR006268"/>
    </source>
</evidence>
<keyword evidence="6 10" id="KW-0274">FAD</keyword>
<evidence type="ECO:0000256" key="1">
    <source>
        <dbReference type="ARBA" id="ARBA00011955"/>
    </source>
</evidence>
<dbReference type="GO" id="GO:0046872">
    <property type="term" value="F:metal ion binding"/>
    <property type="evidence" value="ECO:0007669"/>
    <property type="project" value="UniProtKB-UniRule"/>
</dbReference>
<keyword evidence="7 10" id="KW-0460">Magnesium</keyword>
<comment type="cofactor">
    <cofactor evidence="11">
        <name>Mg(2+)</name>
        <dbReference type="ChEBI" id="CHEBI:18420"/>
    </cofactor>
    <cofactor evidence="11">
        <name>Mn(2+)</name>
        <dbReference type="ChEBI" id="CHEBI:29035"/>
    </cofactor>
    <text evidence="11">Magnesium. Can also use manganese.</text>
</comment>
<reference evidence="12" key="1">
    <citation type="submission" date="2021-04" db="EMBL/GenBank/DDBJ databases">
        <authorList>
            <person name="Rodrigo-Torres L."/>
            <person name="Arahal R. D."/>
            <person name="Lucena T."/>
        </authorList>
    </citation>
    <scope>NUCLEOTIDE SEQUENCE</scope>
    <source>
        <strain evidence="12">CECT 9275</strain>
    </source>
</reference>
<dbReference type="RefSeq" id="WP_215237314.1">
    <property type="nucleotide sequence ID" value="NZ_CAJRAF010000001.1"/>
</dbReference>
<dbReference type="PIRSF" id="PIRSF006268">
    <property type="entry name" value="ApbE"/>
    <property type="match status" value="1"/>
</dbReference>
<proteinExistence type="inferred from homology"/>
<evidence type="ECO:0000256" key="4">
    <source>
        <dbReference type="ARBA" id="ARBA00022679"/>
    </source>
</evidence>
<dbReference type="InterPro" id="IPR003374">
    <property type="entry name" value="ApbE-like_sf"/>
</dbReference>
<organism evidence="12 13">
    <name type="scientific">Dyadobacter helix</name>
    <dbReference type="NCBI Taxonomy" id="2822344"/>
    <lineage>
        <taxon>Bacteria</taxon>
        <taxon>Pseudomonadati</taxon>
        <taxon>Bacteroidota</taxon>
        <taxon>Cytophagia</taxon>
        <taxon>Cytophagales</taxon>
        <taxon>Spirosomataceae</taxon>
        <taxon>Dyadobacter</taxon>
    </lineage>
</organism>
<dbReference type="GO" id="GO:0016740">
    <property type="term" value="F:transferase activity"/>
    <property type="evidence" value="ECO:0007669"/>
    <property type="project" value="UniProtKB-UniRule"/>
</dbReference>